<evidence type="ECO:0000313" key="1">
    <source>
        <dbReference type="EMBL" id="SIM61466.1"/>
    </source>
</evidence>
<dbReference type="InterPro" id="IPR007995">
    <property type="entry name" value="DUF742"/>
</dbReference>
<keyword evidence="2" id="KW-1185">Reference proteome</keyword>
<name>A0A1N5ULH5_9ACTN</name>
<reference evidence="2" key="1">
    <citation type="submission" date="2016-12" db="EMBL/GenBank/DDBJ databases">
        <authorList>
            <person name="Varghese N."/>
            <person name="Submissions S."/>
        </authorList>
    </citation>
    <scope>NUCLEOTIDE SEQUENCE [LARGE SCALE GENOMIC DNA]</scope>
    <source>
        <strain evidence="2">DSM 45599</strain>
    </source>
</reference>
<dbReference type="PANTHER" id="PTHR36221">
    <property type="entry name" value="DUF742 DOMAIN-CONTAINING PROTEIN"/>
    <property type="match status" value="1"/>
</dbReference>
<dbReference type="PANTHER" id="PTHR36221:SF1">
    <property type="entry name" value="DUF742 DOMAIN-CONTAINING PROTEIN"/>
    <property type="match status" value="1"/>
</dbReference>
<evidence type="ECO:0000313" key="2">
    <source>
        <dbReference type="Proteomes" id="UP000185124"/>
    </source>
</evidence>
<sequence>MVHTSDTADEAWYDDDAGPVARPYTMTGGRTATDRGRFDLISLVVARRGATPRAPLFPEQARIVELCHHPLSVAEVGAELDLPLGTVRVLLGDLLTAGLIETHEPPTLSELPTADLLEAILVGLRAL</sequence>
<protein>
    <recommendedName>
        <fullName evidence="3">DUF742 domain-containing protein</fullName>
    </recommendedName>
</protein>
<dbReference type="STRING" id="709881.SAMN04489832_1005"/>
<gene>
    <name evidence="1" type="ORF">SAMN04489832_1005</name>
</gene>
<proteinExistence type="predicted"/>
<dbReference type="EMBL" id="FSQT01000001">
    <property type="protein sequence ID" value="SIM61466.1"/>
    <property type="molecule type" value="Genomic_DNA"/>
</dbReference>
<dbReference type="AlphaFoldDB" id="A0A1N5ULH5"/>
<dbReference type="Proteomes" id="UP000185124">
    <property type="component" value="Unassembled WGS sequence"/>
</dbReference>
<accession>A0A1N5ULH5</accession>
<organism evidence="1 2">
    <name type="scientific">Micromonospora cremea</name>
    <dbReference type="NCBI Taxonomy" id="709881"/>
    <lineage>
        <taxon>Bacteria</taxon>
        <taxon>Bacillati</taxon>
        <taxon>Actinomycetota</taxon>
        <taxon>Actinomycetes</taxon>
        <taxon>Micromonosporales</taxon>
        <taxon>Micromonosporaceae</taxon>
        <taxon>Micromonospora</taxon>
    </lineage>
</organism>
<dbReference type="Pfam" id="PF05331">
    <property type="entry name" value="DUF742"/>
    <property type="match status" value="1"/>
</dbReference>
<evidence type="ECO:0008006" key="3">
    <source>
        <dbReference type="Google" id="ProtNLM"/>
    </source>
</evidence>
<dbReference type="RefSeq" id="WP_425293424.1">
    <property type="nucleotide sequence ID" value="NZ_FSQT01000001.1"/>
</dbReference>